<evidence type="ECO:0000313" key="2">
    <source>
        <dbReference type="EMBL" id="KAL2069313.1"/>
    </source>
</evidence>
<evidence type="ECO:0000313" key="3">
    <source>
        <dbReference type="Proteomes" id="UP001595075"/>
    </source>
</evidence>
<proteinExistence type="predicted"/>
<dbReference type="Proteomes" id="UP001595075">
    <property type="component" value="Unassembled WGS sequence"/>
</dbReference>
<reference evidence="2 3" key="1">
    <citation type="journal article" date="2024" name="Commun. Biol.">
        <title>Comparative genomic analysis of thermophilic fungi reveals convergent evolutionary adaptations and gene losses.</title>
        <authorList>
            <person name="Steindorff A.S."/>
            <person name="Aguilar-Pontes M.V."/>
            <person name="Robinson A.J."/>
            <person name="Andreopoulos B."/>
            <person name="LaButti K."/>
            <person name="Kuo A."/>
            <person name="Mondo S."/>
            <person name="Riley R."/>
            <person name="Otillar R."/>
            <person name="Haridas S."/>
            <person name="Lipzen A."/>
            <person name="Grimwood J."/>
            <person name="Schmutz J."/>
            <person name="Clum A."/>
            <person name="Reid I.D."/>
            <person name="Moisan M.C."/>
            <person name="Butler G."/>
            <person name="Nguyen T.T.M."/>
            <person name="Dewar K."/>
            <person name="Conant G."/>
            <person name="Drula E."/>
            <person name="Henrissat B."/>
            <person name="Hansel C."/>
            <person name="Singer S."/>
            <person name="Hutchinson M.I."/>
            <person name="de Vries R.P."/>
            <person name="Natvig D.O."/>
            <person name="Powell A.J."/>
            <person name="Tsang A."/>
            <person name="Grigoriev I.V."/>
        </authorList>
    </citation>
    <scope>NUCLEOTIDE SEQUENCE [LARGE SCALE GENOMIC DNA]</scope>
    <source>
        <strain evidence="2 3">CBS 494.80</strain>
    </source>
</reference>
<name>A0ABR4CHD1_9HELO</name>
<feature type="non-terminal residue" evidence="2">
    <location>
        <position position="274"/>
    </location>
</feature>
<protein>
    <submittedName>
        <fullName evidence="2">Uncharacterized protein</fullName>
    </submittedName>
</protein>
<organism evidence="2 3">
    <name type="scientific">Oculimacula yallundae</name>
    <dbReference type="NCBI Taxonomy" id="86028"/>
    <lineage>
        <taxon>Eukaryota</taxon>
        <taxon>Fungi</taxon>
        <taxon>Dikarya</taxon>
        <taxon>Ascomycota</taxon>
        <taxon>Pezizomycotina</taxon>
        <taxon>Leotiomycetes</taxon>
        <taxon>Helotiales</taxon>
        <taxon>Ploettnerulaceae</taxon>
        <taxon>Oculimacula</taxon>
    </lineage>
</organism>
<sequence>MGKESSPSCAKYYSTKLLLKLAARTRVVLSALKRDGDPKRREVTFKRAPNTPNERAGYWVSKENEYCEEKDFFSFTPPTIPTRSSSLRRKTSCYLCKLKYKDNFRSNTHSCTSPHTQEASAQETQSARQTYLPITRSQPPNPPVRSSSLPLYIQLQKLALRGANPSRPLSHMRLSGKERLGVQWLVLEYCSKSQDEYEFTGFRNPAWDIILKMCYVDPRLQHGVLAVVAALRIHGQVTRSKASRSRPVDGVLRILTRNKLAYQFLRYHCHLIGS</sequence>
<evidence type="ECO:0000256" key="1">
    <source>
        <dbReference type="SAM" id="MobiDB-lite"/>
    </source>
</evidence>
<dbReference type="EMBL" id="JAZHXI010000008">
    <property type="protein sequence ID" value="KAL2069313.1"/>
    <property type="molecule type" value="Genomic_DNA"/>
</dbReference>
<keyword evidence="3" id="KW-1185">Reference proteome</keyword>
<comment type="caution">
    <text evidence="2">The sequence shown here is derived from an EMBL/GenBank/DDBJ whole genome shotgun (WGS) entry which is preliminary data.</text>
</comment>
<gene>
    <name evidence="2" type="ORF">VTL71DRAFT_15651</name>
</gene>
<feature type="region of interest" description="Disordered" evidence="1">
    <location>
        <begin position="107"/>
        <end position="128"/>
    </location>
</feature>
<accession>A0ABR4CHD1</accession>